<sequence>MVSQNREKLKKKMKVSKNSFDKFQLQYFPDVRRFRMIEKGKIEHGISPQVFKCKRGKKSLANESRQLDLNDVEKGDTWRWHPPKEGGHGDDLLSVRTICGSRIFATKSVRFMSKRDCDPEIFFQGNGPI</sequence>
<dbReference type="EMBL" id="JARKNE010000002">
    <property type="protein sequence ID" value="KAK5842850.1"/>
    <property type="molecule type" value="Genomic_DNA"/>
</dbReference>
<evidence type="ECO:0000313" key="2">
    <source>
        <dbReference type="Proteomes" id="UP001358586"/>
    </source>
</evidence>
<name>A0ABR0QU84_GOSAR</name>
<accession>A0ABR0QU84</accession>
<dbReference type="Proteomes" id="UP001358586">
    <property type="component" value="Chromosome 2"/>
</dbReference>
<evidence type="ECO:0000313" key="1">
    <source>
        <dbReference type="EMBL" id="KAK5842850.1"/>
    </source>
</evidence>
<organism evidence="1 2">
    <name type="scientific">Gossypium arboreum</name>
    <name type="common">Tree cotton</name>
    <name type="synonym">Gossypium nanking</name>
    <dbReference type="NCBI Taxonomy" id="29729"/>
    <lineage>
        <taxon>Eukaryota</taxon>
        <taxon>Viridiplantae</taxon>
        <taxon>Streptophyta</taxon>
        <taxon>Embryophyta</taxon>
        <taxon>Tracheophyta</taxon>
        <taxon>Spermatophyta</taxon>
        <taxon>Magnoliopsida</taxon>
        <taxon>eudicotyledons</taxon>
        <taxon>Gunneridae</taxon>
        <taxon>Pentapetalae</taxon>
        <taxon>rosids</taxon>
        <taxon>malvids</taxon>
        <taxon>Malvales</taxon>
        <taxon>Malvaceae</taxon>
        <taxon>Malvoideae</taxon>
        <taxon>Gossypium</taxon>
    </lineage>
</organism>
<keyword evidence="2" id="KW-1185">Reference proteome</keyword>
<comment type="caution">
    <text evidence="1">The sequence shown here is derived from an EMBL/GenBank/DDBJ whole genome shotgun (WGS) entry which is preliminary data.</text>
</comment>
<gene>
    <name evidence="1" type="ORF">PVK06_005262</name>
</gene>
<reference evidence="1 2" key="1">
    <citation type="submission" date="2023-03" db="EMBL/GenBank/DDBJ databases">
        <title>WGS of Gossypium arboreum.</title>
        <authorList>
            <person name="Yu D."/>
        </authorList>
    </citation>
    <scope>NUCLEOTIDE SEQUENCE [LARGE SCALE GENOMIC DNA]</scope>
    <source>
        <tissue evidence="1">Leaf</tissue>
    </source>
</reference>
<proteinExistence type="predicted"/>
<protein>
    <submittedName>
        <fullName evidence="1">Uncharacterized protein</fullName>
    </submittedName>
</protein>